<dbReference type="Pfam" id="PF04055">
    <property type="entry name" value="Radical_SAM"/>
    <property type="match status" value="1"/>
</dbReference>
<evidence type="ECO:0000256" key="3">
    <source>
        <dbReference type="ARBA" id="ARBA00022691"/>
    </source>
</evidence>
<dbReference type="GO" id="GO:0051539">
    <property type="term" value="F:4 iron, 4 sulfur cluster binding"/>
    <property type="evidence" value="ECO:0007669"/>
    <property type="project" value="UniProtKB-KW"/>
</dbReference>
<name>A0A9D5K012_9BACT</name>
<comment type="caution">
    <text evidence="9">The sequence shown here is derived from an EMBL/GenBank/DDBJ whole genome shotgun (WGS) entry which is preliminary data.</text>
</comment>
<evidence type="ECO:0000256" key="6">
    <source>
        <dbReference type="ARBA" id="ARBA00023004"/>
    </source>
</evidence>
<evidence type="ECO:0000256" key="2">
    <source>
        <dbReference type="ARBA" id="ARBA00022485"/>
    </source>
</evidence>
<organism evidence="9 10">
    <name type="scientific">candidate division KSB3 bacterium</name>
    <dbReference type="NCBI Taxonomy" id="2044937"/>
    <lineage>
        <taxon>Bacteria</taxon>
        <taxon>candidate division KSB3</taxon>
    </lineage>
</organism>
<comment type="cofactor">
    <cofactor evidence="1">
        <name>[4Fe-4S] cluster</name>
        <dbReference type="ChEBI" id="CHEBI:49883"/>
    </cofactor>
</comment>
<dbReference type="InterPro" id="IPR017200">
    <property type="entry name" value="PqqE-like"/>
</dbReference>
<dbReference type="InterPro" id="IPR006638">
    <property type="entry name" value="Elp3/MiaA/NifB-like_rSAM"/>
</dbReference>
<gene>
    <name evidence="9" type="ORF">GF339_22470</name>
</gene>
<dbReference type="GO" id="GO:0016491">
    <property type="term" value="F:oxidoreductase activity"/>
    <property type="evidence" value="ECO:0007669"/>
    <property type="project" value="UniProtKB-KW"/>
</dbReference>
<dbReference type="PANTHER" id="PTHR11228">
    <property type="entry name" value="RADICAL SAM DOMAIN PROTEIN"/>
    <property type="match status" value="1"/>
</dbReference>
<evidence type="ECO:0000256" key="4">
    <source>
        <dbReference type="ARBA" id="ARBA00022723"/>
    </source>
</evidence>
<dbReference type="PROSITE" id="PS51918">
    <property type="entry name" value="RADICAL_SAM"/>
    <property type="match status" value="1"/>
</dbReference>
<keyword evidence="4" id="KW-0479">Metal-binding</keyword>
<evidence type="ECO:0000256" key="1">
    <source>
        <dbReference type="ARBA" id="ARBA00001966"/>
    </source>
</evidence>
<dbReference type="PIRSF" id="PIRSF037420">
    <property type="entry name" value="PQQ_syn_pqqE"/>
    <property type="match status" value="1"/>
</dbReference>
<dbReference type="CDD" id="cd21109">
    <property type="entry name" value="SPASM"/>
    <property type="match status" value="1"/>
</dbReference>
<dbReference type="InterPro" id="IPR034391">
    <property type="entry name" value="AdoMet-like_SPASM_containing"/>
</dbReference>
<dbReference type="GO" id="GO:0046872">
    <property type="term" value="F:metal ion binding"/>
    <property type="evidence" value="ECO:0007669"/>
    <property type="project" value="UniProtKB-KW"/>
</dbReference>
<dbReference type="PROSITE" id="PS01305">
    <property type="entry name" value="MOAA_NIFB_PQQE"/>
    <property type="match status" value="1"/>
</dbReference>
<dbReference type="SFLD" id="SFLDG01387">
    <property type="entry name" value="BtrN-like_SPASM_domain_contain"/>
    <property type="match status" value="1"/>
</dbReference>
<evidence type="ECO:0000313" key="9">
    <source>
        <dbReference type="EMBL" id="MBD3327368.1"/>
    </source>
</evidence>
<dbReference type="Pfam" id="PF13186">
    <property type="entry name" value="SPASM"/>
    <property type="match status" value="1"/>
</dbReference>
<proteinExistence type="predicted"/>
<dbReference type="SFLD" id="SFLDG01067">
    <property type="entry name" value="SPASM/twitch_domain_containing"/>
    <property type="match status" value="1"/>
</dbReference>
<dbReference type="InterPro" id="IPR007197">
    <property type="entry name" value="rSAM"/>
</dbReference>
<dbReference type="AlphaFoldDB" id="A0A9D5K012"/>
<keyword evidence="2" id="KW-0004">4Fe-4S</keyword>
<dbReference type="SUPFAM" id="SSF102114">
    <property type="entry name" value="Radical SAM enzymes"/>
    <property type="match status" value="1"/>
</dbReference>
<evidence type="ECO:0000313" key="10">
    <source>
        <dbReference type="Proteomes" id="UP000649604"/>
    </source>
</evidence>
<dbReference type="Gene3D" id="3.20.20.70">
    <property type="entry name" value="Aldolase class I"/>
    <property type="match status" value="1"/>
</dbReference>
<dbReference type="SFLD" id="SFLDG01386">
    <property type="entry name" value="main_SPASM_domain-containing"/>
    <property type="match status" value="1"/>
</dbReference>
<dbReference type="EMBL" id="WJJP01000725">
    <property type="protein sequence ID" value="MBD3327368.1"/>
    <property type="molecule type" value="Genomic_DNA"/>
</dbReference>
<keyword evidence="5" id="KW-0560">Oxidoreductase</keyword>
<evidence type="ECO:0000256" key="5">
    <source>
        <dbReference type="ARBA" id="ARBA00023002"/>
    </source>
</evidence>
<dbReference type="InterPro" id="IPR013785">
    <property type="entry name" value="Aldolase_TIM"/>
</dbReference>
<dbReference type="InterPro" id="IPR023885">
    <property type="entry name" value="4Fe4S-binding_SPASM_dom"/>
</dbReference>
<dbReference type="InterPro" id="IPR058240">
    <property type="entry name" value="rSAM_sf"/>
</dbReference>
<accession>A0A9D5K012</accession>
<keyword evidence="3" id="KW-0949">S-adenosyl-L-methionine</keyword>
<dbReference type="PANTHER" id="PTHR11228:SF7">
    <property type="entry name" value="PQQA PEPTIDE CYCLASE"/>
    <property type="match status" value="1"/>
</dbReference>
<keyword evidence="6" id="KW-0408">Iron</keyword>
<dbReference type="SMART" id="SM00729">
    <property type="entry name" value="Elp3"/>
    <property type="match status" value="1"/>
</dbReference>
<dbReference type="InterPro" id="IPR000385">
    <property type="entry name" value="MoaA_NifB_PqqE_Fe-S-bd_CS"/>
</dbReference>
<protein>
    <submittedName>
        <fullName evidence="9">Radical SAM protein</fullName>
    </submittedName>
</protein>
<evidence type="ECO:0000259" key="8">
    <source>
        <dbReference type="PROSITE" id="PS51918"/>
    </source>
</evidence>
<keyword evidence="7" id="KW-0411">Iron-sulfur</keyword>
<dbReference type="SFLD" id="SFLDS00029">
    <property type="entry name" value="Radical_SAM"/>
    <property type="match status" value="1"/>
</dbReference>
<dbReference type="InterPro" id="IPR050377">
    <property type="entry name" value="Radical_SAM_PqqE_MftC-like"/>
</dbReference>
<feature type="domain" description="Radical SAM core" evidence="8">
    <location>
        <begin position="48"/>
        <end position="275"/>
    </location>
</feature>
<evidence type="ECO:0000256" key="7">
    <source>
        <dbReference type="ARBA" id="ARBA00023014"/>
    </source>
</evidence>
<dbReference type="GO" id="GO:0032324">
    <property type="term" value="P:molybdopterin cofactor biosynthetic process"/>
    <property type="evidence" value="ECO:0007669"/>
    <property type="project" value="UniProtKB-ARBA"/>
</dbReference>
<dbReference type="Proteomes" id="UP000649604">
    <property type="component" value="Unassembled WGS sequence"/>
</dbReference>
<reference evidence="9" key="1">
    <citation type="submission" date="2019-11" db="EMBL/GenBank/DDBJ databases">
        <title>Microbial mats filling the niche in hypersaline microbial mats.</title>
        <authorList>
            <person name="Wong H.L."/>
            <person name="Macleod F.I."/>
            <person name="White R.A. III"/>
            <person name="Burns B.P."/>
        </authorList>
    </citation>
    <scope>NUCLEOTIDE SEQUENCE</scope>
    <source>
        <strain evidence="9">Rbin_158</strain>
    </source>
</reference>
<sequence length="378" mass="43269">MTHFPSLSQALHAIKGRAGYLINLKTEPWFGRHISLQRTFPYLLFRKIVPERFLSVRIDITNKCNLRCKMCYFSMEKVKQQPRTEMPVQLFRKIARQVFPVARQLIISAGAEPLYAKDFPKMLEIVADYDIPHTAFFTNGTLLNEQNITTIIASGISLITISFDGATAHTYEAIRRGAKFDRVINNIRLLQHIKRQMASSTPALHFGVVLMQTNIAELPDLLRLAKDLGIERVTASHLVPYSELGTKTESLRETPDLANTYLDNARQVAQEIGIAFDAPPNFTQEPPQPIPPESHQSPPTCHWPWDEILIRPDGSVNPCCYWYENMSMGNFSTQSFKQIWHGNAYQTLRHELTTHSLREMCRRCPEMSSQSREVEVVK</sequence>
<dbReference type="CDD" id="cd01335">
    <property type="entry name" value="Radical_SAM"/>
    <property type="match status" value="1"/>
</dbReference>